<dbReference type="PANTHER" id="PTHR46797:SF1">
    <property type="entry name" value="METHYLPHOSPHONATE SYNTHASE"/>
    <property type="match status" value="1"/>
</dbReference>
<organism evidence="3 4">
    <name type="scientific">Klebsiella huaxiensis</name>
    <dbReference type="NCBI Taxonomy" id="2153354"/>
    <lineage>
        <taxon>Bacteria</taxon>
        <taxon>Pseudomonadati</taxon>
        <taxon>Pseudomonadota</taxon>
        <taxon>Gammaproteobacteria</taxon>
        <taxon>Enterobacterales</taxon>
        <taxon>Enterobacteriaceae</taxon>
        <taxon>Klebsiella/Raoultella group</taxon>
        <taxon>Klebsiella</taxon>
    </lineage>
</organism>
<sequence>MLRFIFMSNFIGERVASVRKQAGLNQRDFAARLGISNGGISQIENGKAMPGGDFLLRMHQEFGVDITWLLTGVSNGSPAHEIQAMSQEKKELLDAFDGMTPEQRRAILEVGRGLAQVKPSKFAG</sequence>
<comment type="caution">
    <text evidence="3">The sequence shown here is derived from an EMBL/GenBank/DDBJ whole genome shotgun (WGS) entry which is preliminary data.</text>
</comment>
<dbReference type="RefSeq" id="WP_227628096.1">
    <property type="nucleotide sequence ID" value="NZ_JAPQEX020000001.1"/>
</dbReference>
<dbReference type="EMBL" id="JAPQEX020000001">
    <property type="protein sequence ID" value="MDG1641972.1"/>
    <property type="molecule type" value="Genomic_DNA"/>
</dbReference>
<dbReference type="InterPro" id="IPR001387">
    <property type="entry name" value="Cro/C1-type_HTH"/>
</dbReference>
<evidence type="ECO:0000313" key="4">
    <source>
        <dbReference type="Proteomes" id="UP001075001"/>
    </source>
</evidence>
<keyword evidence="1" id="KW-0238">DNA-binding</keyword>
<dbReference type="PROSITE" id="PS50943">
    <property type="entry name" value="HTH_CROC1"/>
    <property type="match status" value="1"/>
</dbReference>
<dbReference type="Gene3D" id="1.10.260.40">
    <property type="entry name" value="lambda repressor-like DNA-binding domains"/>
    <property type="match status" value="1"/>
</dbReference>
<evidence type="ECO:0000256" key="1">
    <source>
        <dbReference type="ARBA" id="ARBA00023125"/>
    </source>
</evidence>
<dbReference type="SMART" id="SM00530">
    <property type="entry name" value="HTH_XRE"/>
    <property type="match status" value="1"/>
</dbReference>
<dbReference type="SUPFAM" id="SSF47413">
    <property type="entry name" value="lambda repressor-like DNA-binding domains"/>
    <property type="match status" value="1"/>
</dbReference>
<gene>
    <name evidence="3" type="ORF">OXR69_008815</name>
</gene>
<dbReference type="InterPro" id="IPR010982">
    <property type="entry name" value="Lambda_DNA-bd_dom_sf"/>
</dbReference>
<evidence type="ECO:0000259" key="2">
    <source>
        <dbReference type="PROSITE" id="PS50943"/>
    </source>
</evidence>
<dbReference type="CDD" id="cd00093">
    <property type="entry name" value="HTH_XRE"/>
    <property type="match status" value="1"/>
</dbReference>
<dbReference type="InterPro" id="IPR050807">
    <property type="entry name" value="TransReg_Diox_bact_type"/>
</dbReference>
<dbReference type="Pfam" id="PF12844">
    <property type="entry name" value="HTH_19"/>
    <property type="match status" value="1"/>
</dbReference>
<name>A0ABT6EE44_9ENTR</name>
<dbReference type="PANTHER" id="PTHR46797">
    <property type="entry name" value="HTH-TYPE TRANSCRIPTIONAL REGULATOR"/>
    <property type="match status" value="1"/>
</dbReference>
<feature type="domain" description="HTH cro/C1-type" evidence="2">
    <location>
        <begin position="15"/>
        <end position="69"/>
    </location>
</feature>
<proteinExistence type="predicted"/>
<protein>
    <submittedName>
        <fullName evidence="3">Helix-turn-helix transcriptional regulator</fullName>
    </submittedName>
</protein>
<dbReference type="Proteomes" id="UP001075001">
    <property type="component" value="Unassembled WGS sequence"/>
</dbReference>
<accession>A0ABT6EE44</accession>
<evidence type="ECO:0000313" key="3">
    <source>
        <dbReference type="EMBL" id="MDG1641972.1"/>
    </source>
</evidence>
<reference evidence="3" key="1">
    <citation type="submission" date="2023-03" db="EMBL/GenBank/DDBJ databases">
        <title>identification of new KPC variant in Klebsiella huaxiensis from the Hospital Sewage Samples in China.</title>
        <authorList>
            <person name="Wu Y."/>
        </authorList>
    </citation>
    <scope>NUCLEOTIDE SEQUENCE</scope>
    <source>
        <strain evidence="3">ZR-9</strain>
    </source>
</reference>
<keyword evidence="4" id="KW-1185">Reference proteome</keyword>